<evidence type="ECO:0000256" key="2">
    <source>
        <dbReference type="ARBA" id="ARBA00022694"/>
    </source>
</evidence>
<accession>A0ABR4IM09</accession>
<dbReference type="InterPro" id="IPR020241">
    <property type="entry name" value="RNase_P/MRP_Pop7_fungi"/>
</dbReference>
<dbReference type="Pfam" id="PF12328">
    <property type="entry name" value="Rpp20"/>
    <property type="match status" value="1"/>
</dbReference>
<dbReference type="Gene3D" id="3.30.110.20">
    <property type="entry name" value="Alba-like domain"/>
    <property type="match status" value="1"/>
</dbReference>
<evidence type="ECO:0000256" key="3">
    <source>
        <dbReference type="ARBA" id="ARBA00023242"/>
    </source>
</evidence>
<keyword evidence="3" id="KW-0539">Nucleus</keyword>
<feature type="compositionally biased region" description="Basic residues" evidence="4">
    <location>
        <begin position="35"/>
        <end position="44"/>
    </location>
</feature>
<dbReference type="Proteomes" id="UP001610446">
    <property type="component" value="Unassembled WGS sequence"/>
</dbReference>
<feature type="region of interest" description="Disordered" evidence="4">
    <location>
        <begin position="180"/>
        <end position="199"/>
    </location>
</feature>
<comment type="subcellular location">
    <subcellularLocation>
        <location evidence="1">Nucleus</location>
    </subcellularLocation>
</comment>
<evidence type="ECO:0000256" key="4">
    <source>
        <dbReference type="SAM" id="MobiDB-lite"/>
    </source>
</evidence>
<dbReference type="PANTHER" id="PTHR28256">
    <property type="entry name" value="RIBONUCLEASES P/MRP PROTEIN SUBUNIT POP7"/>
    <property type="match status" value="1"/>
</dbReference>
<organism evidence="5 6">
    <name type="scientific">Aspergillus pseudoustus</name>
    <dbReference type="NCBI Taxonomy" id="1810923"/>
    <lineage>
        <taxon>Eukaryota</taxon>
        <taxon>Fungi</taxon>
        <taxon>Dikarya</taxon>
        <taxon>Ascomycota</taxon>
        <taxon>Pezizomycotina</taxon>
        <taxon>Eurotiomycetes</taxon>
        <taxon>Eurotiomycetidae</taxon>
        <taxon>Eurotiales</taxon>
        <taxon>Aspergillaceae</taxon>
        <taxon>Aspergillus</taxon>
        <taxon>Aspergillus subgen. Nidulantes</taxon>
    </lineage>
</organism>
<sequence length="300" mass="31814">MPQSKRSKTARHDAKTDMSTLNFERKNQHMVKLPKSAKIHKRPIPHPATASPYAGSSTPKTVYVSSSTPYMAAVKRVQKLLRHAEKRATAAVEASFNGNKHRGRSGGRSSGATEKLVAALAKGEGQKDISNEEVFIKATGKAIETAMRAAKWFESSGREAEYSVKVETGSVLVVDDVEEGEGDEVGNPGGPEADAENGVGLIANGAGVGAGAGADSKGKSDDTTMLTETTTNVGNTTIISEKSGNNPTPPISDAKSNLLSKNQKKKRKRAATLAAQFAETELPETRTRWVNSVQVAISLK</sequence>
<dbReference type="EMBL" id="JBFXLU010000354">
    <property type="protein sequence ID" value="KAL2828801.1"/>
    <property type="molecule type" value="Genomic_DNA"/>
</dbReference>
<reference evidence="5 6" key="1">
    <citation type="submission" date="2024-07" db="EMBL/GenBank/DDBJ databases">
        <title>Section-level genome sequencing and comparative genomics of Aspergillus sections Usti and Cavernicolus.</title>
        <authorList>
            <consortium name="Lawrence Berkeley National Laboratory"/>
            <person name="Nybo J.L."/>
            <person name="Vesth T.C."/>
            <person name="Theobald S."/>
            <person name="Frisvad J.C."/>
            <person name="Larsen T.O."/>
            <person name="Kjaerboelling I."/>
            <person name="Rothschild-Mancinelli K."/>
            <person name="Lyhne E.K."/>
            <person name="Kogle M.E."/>
            <person name="Barry K."/>
            <person name="Clum A."/>
            <person name="Na H."/>
            <person name="Ledsgaard L."/>
            <person name="Lin J."/>
            <person name="Lipzen A."/>
            <person name="Kuo A."/>
            <person name="Riley R."/>
            <person name="Mondo S."/>
            <person name="Labutti K."/>
            <person name="Haridas S."/>
            <person name="Pangalinan J."/>
            <person name="Salamov A.A."/>
            <person name="Simmons B.A."/>
            <person name="Magnuson J.K."/>
            <person name="Chen J."/>
            <person name="Drula E."/>
            <person name="Henrissat B."/>
            <person name="Wiebenga A."/>
            <person name="Lubbers R.J."/>
            <person name="Gomes A.C."/>
            <person name="Makela M.R."/>
            <person name="Stajich J."/>
            <person name="Grigoriev I.V."/>
            <person name="Mortensen U.H."/>
            <person name="De Vries R.P."/>
            <person name="Baker S.E."/>
            <person name="Andersen M.R."/>
        </authorList>
    </citation>
    <scope>NUCLEOTIDE SEQUENCE [LARGE SCALE GENOMIC DNA]</scope>
    <source>
        <strain evidence="5 6">CBS 123904</strain>
    </source>
</reference>
<dbReference type="InterPro" id="IPR014612">
    <property type="entry name" value="Pop7/Rpp20"/>
</dbReference>
<feature type="compositionally biased region" description="Low complexity" evidence="4">
    <location>
        <begin position="223"/>
        <end position="237"/>
    </location>
</feature>
<keyword evidence="2" id="KW-0819">tRNA processing</keyword>
<comment type="caution">
    <text evidence="5">The sequence shown here is derived from an EMBL/GenBank/DDBJ whole genome shotgun (WGS) entry which is preliminary data.</text>
</comment>
<evidence type="ECO:0000313" key="5">
    <source>
        <dbReference type="EMBL" id="KAL2828801.1"/>
    </source>
</evidence>
<evidence type="ECO:0000313" key="6">
    <source>
        <dbReference type="Proteomes" id="UP001610446"/>
    </source>
</evidence>
<feature type="region of interest" description="Disordered" evidence="4">
    <location>
        <begin position="1"/>
        <end position="61"/>
    </location>
</feature>
<feature type="region of interest" description="Disordered" evidence="4">
    <location>
        <begin position="91"/>
        <end position="112"/>
    </location>
</feature>
<feature type="region of interest" description="Disordered" evidence="4">
    <location>
        <begin position="209"/>
        <end position="267"/>
    </location>
</feature>
<keyword evidence="6" id="KW-1185">Reference proteome</keyword>
<name>A0ABR4IM09_9EURO</name>
<protein>
    <submittedName>
        <fullName evidence="5">Rpp20 subunit of nuclear RNase MRP and P-domain-containing protein</fullName>
    </submittedName>
</protein>
<evidence type="ECO:0000256" key="1">
    <source>
        <dbReference type="ARBA" id="ARBA00004123"/>
    </source>
</evidence>
<proteinExistence type="predicted"/>
<dbReference type="PANTHER" id="PTHR28256:SF1">
    <property type="entry name" value="RIBONUCLEASES P_MRP PROTEIN SUBUNIT POP7"/>
    <property type="match status" value="1"/>
</dbReference>
<gene>
    <name evidence="5" type="ORF">BJY01DRAFT_228283</name>
</gene>
<dbReference type="InterPro" id="IPR036882">
    <property type="entry name" value="Alba-like_dom_sf"/>
</dbReference>